<keyword evidence="7" id="KW-1133">Transmembrane helix</keyword>
<sequence length="281" mass="31365">MGLCKCERRRVTTLFCFEHRVNVCEFCLVSSHEKCVVKSYLRWLKDSNFDPSCGICHERFDESDKRCVRLVCLDVFHRDCLNQLVLSAPPTTAPAGYVCPSCGHPIIPYSNQGGPVAEALRKMLSGVDWAKCELTGPNSRSQPSSPNKLDGSPPLNTNEYINSIAILILSRYRVLSAATLADNGKLLDPHLDRVARQFLSGQDVPVTELRTPVVLADTSVNCPPNHDSVFKPSPTALRRDAPTHANSFSVHPNRLDDEDKYKRRVAFSGIIRTFKYVSLFS</sequence>
<dbReference type="InterPro" id="IPR039043">
    <property type="entry name" value="ZFPL1"/>
</dbReference>
<keyword evidence="6" id="KW-0862">Zinc</keyword>
<evidence type="ECO:0000256" key="2">
    <source>
        <dbReference type="ARBA" id="ARBA00005561"/>
    </source>
</evidence>
<name>A0A5J4NBJ1_9TREM</name>
<keyword evidence="5 9" id="KW-0863">Zinc-finger</keyword>
<dbReference type="SUPFAM" id="SSF57850">
    <property type="entry name" value="RING/U-box"/>
    <property type="match status" value="1"/>
</dbReference>
<organism evidence="12 13">
    <name type="scientific">Paragonimus westermani</name>
    <dbReference type="NCBI Taxonomy" id="34504"/>
    <lineage>
        <taxon>Eukaryota</taxon>
        <taxon>Metazoa</taxon>
        <taxon>Spiralia</taxon>
        <taxon>Lophotrochozoa</taxon>
        <taxon>Platyhelminthes</taxon>
        <taxon>Trematoda</taxon>
        <taxon>Digenea</taxon>
        <taxon>Plagiorchiida</taxon>
        <taxon>Troglotremata</taxon>
        <taxon>Troglotrematidae</taxon>
        <taxon>Paragonimus</taxon>
    </lineage>
</organism>
<evidence type="ECO:0000256" key="10">
    <source>
        <dbReference type="SAM" id="MobiDB-lite"/>
    </source>
</evidence>
<feature type="domain" description="RING-type" evidence="11">
    <location>
        <begin position="53"/>
        <end position="102"/>
    </location>
</feature>
<keyword evidence="3" id="KW-0812">Transmembrane</keyword>
<evidence type="ECO:0000256" key="7">
    <source>
        <dbReference type="ARBA" id="ARBA00022989"/>
    </source>
</evidence>
<dbReference type="PROSITE" id="PS50089">
    <property type="entry name" value="ZF_RING_2"/>
    <property type="match status" value="1"/>
</dbReference>
<keyword evidence="13" id="KW-1185">Reference proteome</keyword>
<evidence type="ECO:0000256" key="4">
    <source>
        <dbReference type="ARBA" id="ARBA00022723"/>
    </source>
</evidence>
<dbReference type="AlphaFoldDB" id="A0A5J4NBJ1"/>
<comment type="subcellular location">
    <subcellularLocation>
        <location evidence="1">Membrane</location>
        <topology evidence="1">Single-pass membrane protein</topology>
    </subcellularLocation>
</comment>
<dbReference type="InterPro" id="IPR001841">
    <property type="entry name" value="Znf_RING"/>
</dbReference>
<gene>
    <name evidence="12" type="ORF">DEA37_0011709</name>
</gene>
<evidence type="ECO:0000256" key="8">
    <source>
        <dbReference type="ARBA" id="ARBA00023136"/>
    </source>
</evidence>
<dbReference type="Pfam" id="PF25993">
    <property type="entry name" value="zf-B_box_ZFPL1"/>
    <property type="match status" value="1"/>
</dbReference>
<protein>
    <recommendedName>
        <fullName evidence="11">RING-type domain-containing protein</fullName>
    </recommendedName>
</protein>
<reference evidence="12 13" key="1">
    <citation type="journal article" date="2019" name="Gigascience">
        <title>Whole-genome sequence of the oriental lung fluke Paragonimus westermani.</title>
        <authorList>
            <person name="Oey H."/>
            <person name="Zakrzewski M."/>
            <person name="Narain K."/>
            <person name="Devi K.R."/>
            <person name="Agatsuma T."/>
            <person name="Nawaratna S."/>
            <person name="Gobert G.N."/>
            <person name="Jones M.K."/>
            <person name="Ragan M.A."/>
            <person name="McManus D.P."/>
            <person name="Krause L."/>
        </authorList>
    </citation>
    <scope>NUCLEOTIDE SEQUENCE [LARGE SCALE GENOMIC DNA]</scope>
    <source>
        <strain evidence="12 13">IND2009</strain>
    </source>
</reference>
<dbReference type="PANTHER" id="PTHR12981">
    <property type="entry name" value="ZINC FINGER PROTEIN-LIKE 1"/>
    <property type="match status" value="1"/>
</dbReference>
<keyword evidence="4" id="KW-0479">Metal-binding</keyword>
<feature type="region of interest" description="Disordered" evidence="10">
    <location>
        <begin position="135"/>
        <end position="154"/>
    </location>
</feature>
<dbReference type="PANTHER" id="PTHR12981:SF0">
    <property type="entry name" value="ZINC FINGER PROTEIN-LIKE 1"/>
    <property type="match status" value="1"/>
</dbReference>
<dbReference type="GO" id="GO:0016020">
    <property type="term" value="C:membrane"/>
    <property type="evidence" value="ECO:0007669"/>
    <property type="project" value="UniProtKB-SubCell"/>
</dbReference>
<feature type="compositionally biased region" description="Polar residues" evidence="10">
    <location>
        <begin position="136"/>
        <end position="147"/>
    </location>
</feature>
<evidence type="ECO:0000256" key="5">
    <source>
        <dbReference type="ARBA" id="ARBA00022771"/>
    </source>
</evidence>
<evidence type="ECO:0000313" key="13">
    <source>
        <dbReference type="Proteomes" id="UP000324629"/>
    </source>
</evidence>
<evidence type="ECO:0000256" key="6">
    <source>
        <dbReference type="ARBA" id="ARBA00022833"/>
    </source>
</evidence>
<evidence type="ECO:0000313" key="12">
    <source>
        <dbReference type="EMBL" id="KAA3672750.1"/>
    </source>
</evidence>
<evidence type="ECO:0000256" key="3">
    <source>
        <dbReference type="ARBA" id="ARBA00022692"/>
    </source>
</evidence>
<dbReference type="GO" id="GO:0008270">
    <property type="term" value="F:zinc ion binding"/>
    <property type="evidence" value="ECO:0007669"/>
    <property type="project" value="UniProtKB-KW"/>
</dbReference>
<dbReference type="InterPro" id="IPR058730">
    <property type="entry name" value="U-box_ZFPL1-like"/>
</dbReference>
<dbReference type="GO" id="GO:0005794">
    <property type="term" value="C:Golgi apparatus"/>
    <property type="evidence" value="ECO:0007669"/>
    <property type="project" value="TreeGrafter"/>
</dbReference>
<dbReference type="Proteomes" id="UP000324629">
    <property type="component" value="Unassembled WGS sequence"/>
</dbReference>
<evidence type="ECO:0000256" key="9">
    <source>
        <dbReference type="PROSITE-ProRule" id="PRU00175"/>
    </source>
</evidence>
<keyword evidence="8" id="KW-0472">Membrane</keyword>
<dbReference type="InterPro" id="IPR058731">
    <property type="entry name" value="Znf-B_box_ZFPL1-like"/>
</dbReference>
<accession>A0A5J4NBJ1</accession>
<evidence type="ECO:0000259" key="11">
    <source>
        <dbReference type="PROSITE" id="PS50089"/>
    </source>
</evidence>
<dbReference type="Pfam" id="PF25998">
    <property type="entry name" value="U-box_ZFPL1"/>
    <property type="match status" value="1"/>
</dbReference>
<proteinExistence type="inferred from homology"/>
<comment type="caution">
    <text evidence="12">The sequence shown here is derived from an EMBL/GenBank/DDBJ whole genome shotgun (WGS) entry which is preliminary data.</text>
</comment>
<dbReference type="EMBL" id="QNGE01004579">
    <property type="protein sequence ID" value="KAA3672750.1"/>
    <property type="molecule type" value="Genomic_DNA"/>
</dbReference>
<dbReference type="Gene3D" id="3.30.40.10">
    <property type="entry name" value="Zinc/RING finger domain, C3HC4 (zinc finger)"/>
    <property type="match status" value="1"/>
</dbReference>
<comment type="similarity">
    <text evidence="2">Belongs to the ZFPL1 family.</text>
</comment>
<dbReference type="InterPro" id="IPR013083">
    <property type="entry name" value="Znf_RING/FYVE/PHD"/>
</dbReference>
<evidence type="ECO:0000256" key="1">
    <source>
        <dbReference type="ARBA" id="ARBA00004167"/>
    </source>
</evidence>